<accession>A0ACC7NX35</accession>
<comment type="caution">
    <text evidence="1">The sequence shown here is derived from an EMBL/GenBank/DDBJ whole genome shotgun (WGS) entry which is preliminary data.</text>
</comment>
<evidence type="ECO:0000313" key="2">
    <source>
        <dbReference type="Proteomes" id="UP001631969"/>
    </source>
</evidence>
<proteinExistence type="predicted"/>
<dbReference type="EMBL" id="JBJURJ010000003">
    <property type="protein sequence ID" value="MFM9327647.1"/>
    <property type="molecule type" value="Genomic_DNA"/>
</dbReference>
<evidence type="ECO:0000313" key="1">
    <source>
        <dbReference type="EMBL" id="MFM9327647.1"/>
    </source>
</evidence>
<name>A0ACC7NX35_9BACL</name>
<gene>
    <name evidence="1" type="ORF">ACI1P1_04950</name>
</gene>
<organism evidence="1 2">
    <name type="scientific">Paenibacillus mesotrionivorans</name>
    <dbReference type="NCBI Taxonomy" id="3160968"/>
    <lineage>
        <taxon>Bacteria</taxon>
        <taxon>Bacillati</taxon>
        <taxon>Bacillota</taxon>
        <taxon>Bacilli</taxon>
        <taxon>Bacillales</taxon>
        <taxon>Paenibacillaceae</taxon>
        <taxon>Paenibacillus</taxon>
    </lineage>
</organism>
<dbReference type="Proteomes" id="UP001631969">
    <property type="component" value="Unassembled WGS sequence"/>
</dbReference>
<sequence length="128" mass="13801">MKKLWICTGLIALILGLSACGTKTGESAASASPGTQDAANAQKVTIVASNWKFDKAEYRVKKGQPVSLTLKNEQGVHGLEVEKLNVKLDNKTKTKVFTPDKAGRYNIVCTIPCGTDHLKMKAVLVVEE</sequence>
<reference evidence="1" key="1">
    <citation type="submission" date="2024-12" db="EMBL/GenBank/DDBJ databases">
        <authorList>
            <person name="Wu N."/>
        </authorList>
    </citation>
    <scope>NUCLEOTIDE SEQUENCE</scope>
    <source>
        <strain evidence="1">P15</strain>
    </source>
</reference>
<protein>
    <submittedName>
        <fullName evidence="1">Cupredoxin domain-containing protein</fullName>
    </submittedName>
</protein>
<keyword evidence="2" id="KW-1185">Reference proteome</keyword>